<dbReference type="EMBL" id="FWZT01000004">
    <property type="protein sequence ID" value="SMF08446.1"/>
    <property type="molecule type" value="Genomic_DNA"/>
</dbReference>
<dbReference type="InterPro" id="IPR050836">
    <property type="entry name" value="SDS22/Internalin_LRR"/>
</dbReference>
<keyword evidence="4" id="KW-1185">Reference proteome</keyword>
<dbReference type="OrthoDB" id="343917at2"/>
<accession>A0A1Y6BGC5</accession>
<dbReference type="AlphaFoldDB" id="A0A1Y6BGC5"/>
<dbReference type="Gene3D" id="3.80.10.10">
    <property type="entry name" value="Ribonuclease Inhibitor"/>
    <property type="match status" value="1"/>
</dbReference>
<dbReference type="RefSeq" id="WP_132316480.1">
    <property type="nucleotide sequence ID" value="NZ_FWZT01000004.1"/>
</dbReference>
<dbReference type="STRING" id="1513793.SAMN06296036_104296"/>
<dbReference type="PROSITE" id="PS51257">
    <property type="entry name" value="PROKAR_LIPOPROTEIN"/>
    <property type="match status" value="1"/>
</dbReference>
<dbReference type="InterPro" id="IPR001611">
    <property type="entry name" value="Leu-rich_rpt"/>
</dbReference>
<dbReference type="SUPFAM" id="SSF52058">
    <property type="entry name" value="L domain-like"/>
    <property type="match status" value="1"/>
</dbReference>
<dbReference type="Proteomes" id="UP000192907">
    <property type="component" value="Unassembled WGS sequence"/>
</dbReference>
<sequence>MEKLTNGDAIIVQILLTFALGLLGLGCSPKNDSGGDGGAQASLDSVTPSLATPVLRITMNQDTNEISWDAIEGASRYDLYISAPESVSIDEAIVLERVASPYTHIKAPGQSYLYTLRALGDTPDVVSEFSVAISDIPSGFLSSCLQQQGVASPIIEGLLLAAAADDCYQLTQVRERVTTLDLAGAGLSDLSLLSEFPAIESLDLSQNQIQDLQPLSQLLGLKSLMLRDNPGLSTLAGLENLQNLEVLDISNSVVADLGPIKDLVNLNSVALESTAVSSLTILASLPQLTSVSLEGNNVERQEDVCPTVTVAEDIARFCLEGVTLSYGIHINKLLGQHCVACHNGNTAPRVNLDNQADVEANAALINARISDGSMPPLGPLSATDQAIFARWYADVVLADGDS</sequence>
<evidence type="ECO:0000256" key="2">
    <source>
        <dbReference type="ARBA" id="ARBA00022737"/>
    </source>
</evidence>
<gene>
    <name evidence="3" type="ORF">SAMN06296036_104296</name>
</gene>
<dbReference type="PROSITE" id="PS51450">
    <property type="entry name" value="LRR"/>
    <property type="match status" value="1"/>
</dbReference>
<dbReference type="PANTHER" id="PTHR46652">
    <property type="entry name" value="LEUCINE-RICH REPEAT AND IQ DOMAIN-CONTAINING PROTEIN 1-RELATED"/>
    <property type="match status" value="1"/>
</dbReference>
<name>A0A1Y6BGC5_9BACT</name>
<protein>
    <submittedName>
        <fullName evidence="3">Leucine Rich repeat-containing protein</fullName>
    </submittedName>
</protein>
<dbReference type="InterPro" id="IPR032675">
    <property type="entry name" value="LRR_dom_sf"/>
</dbReference>
<proteinExistence type="predicted"/>
<keyword evidence="1" id="KW-0433">Leucine-rich repeat</keyword>
<evidence type="ECO:0000313" key="4">
    <source>
        <dbReference type="Proteomes" id="UP000192907"/>
    </source>
</evidence>
<keyword evidence="2" id="KW-0677">Repeat</keyword>
<dbReference type="PANTHER" id="PTHR46652:SF3">
    <property type="entry name" value="LEUCINE-RICH REPEAT-CONTAINING PROTEIN 9"/>
    <property type="match status" value="1"/>
</dbReference>
<evidence type="ECO:0000256" key="1">
    <source>
        <dbReference type="ARBA" id="ARBA00022614"/>
    </source>
</evidence>
<organism evidence="3 4">
    <name type="scientific">Pseudobacteriovorax antillogorgiicola</name>
    <dbReference type="NCBI Taxonomy" id="1513793"/>
    <lineage>
        <taxon>Bacteria</taxon>
        <taxon>Pseudomonadati</taxon>
        <taxon>Bdellovibrionota</taxon>
        <taxon>Oligoflexia</taxon>
        <taxon>Oligoflexales</taxon>
        <taxon>Pseudobacteriovoracaceae</taxon>
        <taxon>Pseudobacteriovorax</taxon>
    </lineage>
</organism>
<reference evidence="4" key="1">
    <citation type="submission" date="2017-04" db="EMBL/GenBank/DDBJ databases">
        <authorList>
            <person name="Varghese N."/>
            <person name="Submissions S."/>
        </authorList>
    </citation>
    <scope>NUCLEOTIDE SEQUENCE [LARGE SCALE GENOMIC DNA]</scope>
    <source>
        <strain evidence="4">RKEM611</strain>
    </source>
</reference>
<evidence type="ECO:0000313" key="3">
    <source>
        <dbReference type="EMBL" id="SMF08446.1"/>
    </source>
</evidence>